<dbReference type="GO" id="GO:0005737">
    <property type="term" value="C:cytoplasm"/>
    <property type="evidence" value="ECO:0007669"/>
    <property type="project" value="TreeGrafter"/>
</dbReference>
<gene>
    <name evidence="2" type="ORF">IMG5_166510</name>
</gene>
<dbReference type="GO" id="GO:1990114">
    <property type="term" value="P:RNA polymerase II core complex assembly"/>
    <property type="evidence" value="ECO:0007669"/>
    <property type="project" value="TreeGrafter"/>
</dbReference>
<sequence length="152" mass="17753">MTDQKPIPLDKLNPQQLTEVKRSLEEEIQVLNQSLNQFKVAISKYEESKQIIKTLENAQQDQELLVPISSSLYVPGSLQNDGKVIIDYGTGYYVERNLVQAHQFCNRKLEMIRDSQEKLTTLISQKANFLDKINFEIQKKYALYQQEMQKKQ</sequence>
<dbReference type="GO" id="GO:0051082">
    <property type="term" value="F:unfolded protein binding"/>
    <property type="evidence" value="ECO:0007669"/>
    <property type="project" value="InterPro"/>
</dbReference>
<protein>
    <submittedName>
        <fullName evidence="2">Prefoldin subunit 5, putative</fullName>
    </submittedName>
</protein>
<dbReference type="GO" id="GO:0006457">
    <property type="term" value="P:protein folding"/>
    <property type="evidence" value="ECO:0007669"/>
    <property type="project" value="InterPro"/>
</dbReference>
<dbReference type="EMBL" id="GL984202">
    <property type="protein sequence ID" value="EGR28931.1"/>
    <property type="molecule type" value="Genomic_DNA"/>
</dbReference>
<dbReference type="InterPro" id="IPR009053">
    <property type="entry name" value="Prefoldin"/>
</dbReference>
<dbReference type="Pfam" id="PF02996">
    <property type="entry name" value="Prefoldin"/>
    <property type="match status" value="1"/>
</dbReference>
<dbReference type="GO" id="GO:0016272">
    <property type="term" value="C:prefoldin complex"/>
    <property type="evidence" value="ECO:0007669"/>
    <property type="project" value="InterPro"/>
</dbReference>
<dbReference type="OMA" id="QAKFKAC"/>
<dbReference type="Proteomes" id="UP000008983">
    <property type="component" value="Unassembled WGS sequence"/>
</dbReference>
<dbReference type="RefSeq" id="XP_004030167.1">
    <property type="nucleotide sequence ID" value="XM_004030119.1"/>
</dbReference>
<organism evidence="2 3">
    <name type="scientific">Ichthyophthirius multifiliis</name>
    <name type="common">White spot disease agent</name>
    <name type="synonym">Ich</name>
    <dbReference type="NCBI Taxonomy" id="5932"/>
    <lineage>
        <taxon>Eukaryota</taxon>
        <taxon>Sar</taxon>
        <taxon>Alveolata</taxon>
        <taxon>Ciliophora</taxon>
        <taxon>Intramacronucleata</taxon>
        <taxon>Oligohymenophorea</taxon>
        <taxon>Hymenostomatida</taxon>
        <taxon>Ophryoglenina</taxon>
        <taxon>Ichthyophthirius</taxon>
    </lineage>
</organism>
<reference evidence="2 3" key="1">
    <citation type="submission" date="2011-07" db="EMBL/GenBank/DDBJ databases">
        <authorList>
            <person name="Coyne R."/>
            <person name="Brami D."/>
            <person name="Johnson J."/>
            <person name="Hostetler J."/>
            <person name="Hannick L."/>
            <person name="Clark T."/>
            <person name="Cassidy-Hanley D."/>
            <person name="Inman J."/>
        </authorList>
    </citation>
    <scope>NUCLEOTIDE SEQUENCE [LARGE SCALE GENOMIC DNA]</scope>
    <source>
        <strain evidence="2 3">G5</strain>
    </source>
</reference>
<accession>G0R0R9</accession>
<dbReference type="eggNOG" id="KOG3048">
    <property type="taxonomic scope" value="Eukaryota"/>
</dbReference>
<evidence type="ECO:0000256" key="1">
    <source>
        <dbReference type="ARBA" id="ARBA00010048"/>
    </source>
</evidence>
<dbReference type="PANTHER" id="PTHR12674:SF2">
    <property type="entry name" value="PREFOLDIN SUBUNIT 5"/>
    <property type="match status" value="1"/>
</dbReference>
<dbReference type="Gene3D" id="1.10.287.370">
    <property type="match status" value="1"/>
</dbReference>
<dbReference type="NCBIfam" id="TIGR00293">
    <property type="entry name" value="prefoldin subunit alpha"/>
    <property type="match status" value="1"/>
</dbReference>
<name>G0R0R9_ICHMU</name>
<dbReference type="SUPFAM" id="SSF46579">
    <property type="entry name" value="Prefoldin"/>
    <property type="match status" value="1"/>
</dbReference>
<dbReference type="GO" id="GO:1990113">
    <property type="term" value="P:RNA polymerase I assembly"/>
    <property type="evidence" value="ECO:0007669"/>
    <property type="project" value="TreeGrafter"/>
</dbReference>
<dbReference type="OrthoDB" id="10267474at2759"/>
<dbReference type="STRING" id="857967.G0R0R9"/>
<proteinExistence type="inferred from homology"/>
<evidence type="ECO:0000313" key="3">
    <source>
        <dbReference type="Proteomes" id="UP000008983"/>
    </source>
</evidence>
<dbReference type="GO" id="GO:1990115">
    <property type="term" value="P:RNA polymerase III assembly"/>
    <property type="evidence" value="ECO:0007669"/>
    <property type="project" value="TreeGrafter"/>
</dbReference>
<dbReference type="HAMAP" id="MF_00308">
    <property type="entry name" value="PfdA"/>
    <property type="match status" value="1"/>
</dbReference>
<dbReference type="InterPro" id="IPR004127">
    <property type="entry name" value="Prefoldin_subunit_alpha"/>
</dbReference>
<dbReference type="PANTHER" id="PTHR12674">
    <property type="entry name" value="PREFOLDIN SUBUNIT 5"/>
    <property type="match status" value="1"/>
</dbReference>
<keyword evidence="3" id="KW-1185">Reference proteome</keyword>
<dbReference type="AlphaFoldDB" id="G0R0R9"/>
<dbReference type="InParanoid" id="G0R0R9"/>
<evidence type="ECO:0000313" key="2">
    <source>
        <dbReference type="EMBL" id="EGR28931.1"/>
    </source>
</evidence>
<comment type="similarity">
    <text evidence="1">Belongs to the prefoldin subunit alpha family.</text>
</comment>
<dbReference type="InterPro" id="IPR011599">
    <property type="entry name" value="PFD_alpha_archaea"/>
</dbReference>
<dbReference type="GeneID" id="14905031"/>
<dbReference type="CDD" id="cd23157">
    <property type="entry name" value="Prefoldin_5"/>
    <property type="match status" value="1"/>
</dbReference>